<dbReference type="InterPro" id="IPR001223">
    <property type="entry name" value="Glyco_hydro18_cat"/>
</dbReference>
<dbReference type="InterPro" id="IPR029070">
    <property type="entry name" value="Chitinase_insertion_sf"/>
</dbReference>
<feature type="domain" description="GH18" evidence="2">
    <location>
        <begin position="142"/>
        <end position="514"/>
    </location>
</feature>
<dbReference type="PANTHER" id="PTHR46066:SF2">
    <property type="entry name" value="CHITINASE DOMAIN-CONTAINING PROTEIN 1"/>
    <property type="match status" value="1"/>
</dbReference>
<evidence type="ECO:0000259" key="2">
    <source>
        <dbReference type="PROSITE" id="PS51910"/>
    </source>
</evidence>
<gene>
    <name evidence="3" type="ORF">VN24_18150</name>
</gene>
<dbReference type="InterPro" id="IPR011583">
    <property type="entry name" value="Chitinase_II/V-like_cat"/>
</dbReference>
<feature type="domain" description="SLH" evidence="1">
    <location>
        <begin position="139"/>
        <end position="199"/>
    </location>
</feature>
<dbReference type="Pfam" id="PF00704">
    <property type="entry name" value="Glyco_hydro_18"/>
    <property type="match status" value="1"/>
</dbReference>
<name>A0A0D5NRC0_9BACL</name>
<dbReference type="InterPro" id="IPR001119">
    <property type="entry name" value="SLH_dom"/>
</dbReference>
<reference evidence="4" key="2">
    <citation type="submission" date="2015-03" db="EMBL/GenBank/DDBJ databases">
        <title>Genome sequence of Paenibacillus beijingensis strain DSM 24997T.</title>
        <authorList>
            <person name="Kwak Y."/>
            <person name="Shin J.-H."/>
        </authorList>
    </citation>
    <scope>NUCLEOTIDE SEQUENCE [LARGE SCALE GENOMIC DNA]</scope>
    <source>
        <strain evidence="4">DSM 24997</strain>
    </source>
</reference>
<keyword evidence="4" id="KW-1185">Reference proteome</keyword>
<dbReference type="PANTHER" id="PTHR46066">
    <property type="entry name" value="CHITINASE DOMAIN-CONTAINING PROTEIN 1 FAMILY MEMBER"/>
    <property type="match status" value="1"/>
</dbReference>
<dbReference type="Proteomes" id="UP000032633">
    <property type="component" value="Chromosome"/>
</dbReference>
<feature type="domain" description="SLH" evidence="1">
    <location>
        <begin position="74"/>
        <end position="137"/>
    </location>
</feature>
<dbReference type="PROSITE" id="PS51910">
    <property type="entry name" value="GH18_2"/>
    <property type="match status" value="1"/>
</dbReference>
<evidence type="ECO:0008006" key="5">
    <source>
        <dbReference type="Google" id="ProtNLM"/>
    </source>
</evidence>
<dbReference type="GO" id="GO:0005975">
    <property type="term" value="P:carbohydrate metabolic process"/>
    <property type="evidence" value="ECO:0007669"/>
    <property type="project" value="InterPro"/>
</dbReference>
<dbReference type="Gene3D" id="3.10.50.10">
    <property type="match status" value="1"/>
</dbReference>
<evidence type="ECO:0000313" key="4">
    <source>
        <dbReference type="Proteomes" id="UP000032633"/>
    </source>
</evidence>
<dbReference type="SUPFAM" id="SSF51445">
    <property type="entry name" value="(Trans)glycosidases"/>
    <property type="match status" value="1"/>
</dbReference>
<accession>A0A0D5NRC0</accession>
<evidence type="ECO:0000259" key="1">
    <source>
        <dbReference type="PROSITE" id="PS51272"/>
    </source>
</evidence>
<dbReference type="AlphaFoldDB" id="A0A0D5NRC0"/>
<evidence type="ECO:0000313" key="3">
    <source>
        <dbReference type="EMBL" id="AJY77831.1"/>
    </source>
</evidence>
<sequence>MVCGGFAGQPVHAQSTPFNDIEGSYAKSAIVSLYKHQIVNGTSASAFSPRKKVSRAELLAALERLLKLEKTFSPVTEFDDVQAGAWYFGYVQAAVQLGLADGTSATSFQPDKPVTRQEAAVLLQRVLKQPAAAISTSAFRDRGSIAFWAAGPVSNISKLGLMKGDGTGAFRPDAPVTRQEMAVLLYRIQKRPDWSGQFGRPSRDRIQLGWQYLQSTEQYKRTVLKAGINILSPRWYFIGEQGAVSDGTDPSLVKWASENGKKVWALVGNRSNRELTSEVLSDPSHRAALAKRLFTLVKQHGLNGLNIDFENMTVGDRSEYALFIKDLAKRLHSIGAKLSVDVAPDFGADWTDEFDYAALGAAADYVVLMSYEEHWIGSPIAGSVASLPWSAQGLKTLMEQVSANKIILGMPLFSRDWTFQPDGSFPSHDINLTEQNRLLATNAAAVEWNSFLGQYEASYTVNGLQHRIWLEEGRSLTQKTRLALDNNTAGLAYWYTGGGSDDVWASIRNAIRFNGYAFD</sequence>
<dbReference type="PROSITE" id="PS51272">
    <property type="entry name" value="SLH"/>
    <property type="match status" value="3"/>
</dbReference>
<dbReference type="EMBL" id="CP011058">
    <property type="protein sequence ID" value="AJY77831.1"/>
    <property type="molecule type" value="Genomic_DNA"/>
</dbReference>
<dbReference type="InterPro" id="IPR017853">
    <property type="entry name" value="GH"/>
</dbReference>
<dbReference type="PATRIC" id="fig|1126833.4.peg.3994"/>
<dbReference type="Gene3D" id="3.20.20.80">
    <property type="entry name" value="Glycosidases"/>
    <property type="match status" value="1"/>
</dbReference>
<dbReference type="KEGG" id="pbj:VN24_18150"/>
<dbReference type="SMART" id="SM00636">
    <property type="entry name" value="Glyco_18"/>
    <property type="match status" value="1"/>
</dbReference>
<dbReference type="STRING" id="1126833.VN24_18150"/>
<reference evidence="3 4" key="1">
    <citation type="journal article" date="2015" name="J. Biotechnol.">
        <title>Complete genome sequence of Paenibacillus beijingensis 7188(T) (=DSM 24997(T)), a novel rhizobacterium from jujube garden soil.</title>
        <authorList>
            <person name="Kwak Y."/>
            <person name="Shin J.H."/>
        </authorList>
    </citation>
    <scope>NUCLEOTIDE SEQUENCE [LARGE SCALE GENOMIC DNA]</scope>
    <source>
        <strain evidence="3 4">DSM 24997</strain>
    </source>
</reference>
<dbReference type="GO" id="GO:0008061">
    <property type="term" value="F:chitin binding"/>
    <property type="evidence" value="ECO:0007669"/>
    <property type="project" value="InterPro"/>
</dbReference>
<protein>
    <recommendedName>
        <fullName evidence="5">Glycoside hydrolase</fullName>
    </recommendedName>
</protein>
<feature type="domain" description="SLH" evidence="1">
    <location>
        <begin position="13"/>
        <end position="73"/>
    </location>
</feature>
<organism evidence="3 4">
    <name type="scientific">Paenibacillus beijingensis</name>
    <dbReference type="NCBI Taxonomy" id="1126833"/>
    <lineage>
        <taxon>Bacteria</taxon>
        <taxon>Bacillati</taxon>
        <taxon>Bacillota</taxon>
        <taxon>Bacilli</taxon>
        <taxon>Bacillales</taxon>
        <taxon>Paenibacillaceae</taxon>
        <taxon>Paenibacillus</taxon>
    </lineage>
</organism>
<dbReference type="HOGENOM" id="CLU_520583_0_0_9"/>
<dbReference type="Pfam" id="PF00395">
    <property type="entry name" value="SLH"/>
    <property type="match status" value="3"/>
</dbReference>
<proteinExistence type="predicted"/>